<keyword evidence="2" id="KW-0812">Transmembrane</keyword>
<feature type="transmembrane region" description="Helical" evidence="2">
    <location>
        <begin position="29"/>
        <end position="49"/>
    </location>
</feature>
<proteinExistence type="predicted"/>
<dbReference type="KEGG" id="mpc:Mar181_1127"/>
<gene>
    <name evidence="3" type="ordered locus">Mar181_1127</name>
</gene>
<dbReference type="EMBL" id="CP002771">
    <property type="protein sequence ID" value="AEF54175.1"/>
    <property type="molecule type" value="Genomic_DNA"/>
</dbReference>
<name>F6CUR5_MARPP</name>
<evidence type="ECO:0000313" key="3">
    <source>
        <dbReference type="EMBL" id="AEF54175.1"/>
    </source>
</evidence>
<reference evidence="3 4" key="1">
    <citation type="journal article" date="2012" name="Stand. Genomic Sci.">
        <title>Complete genome sequence of Marinomonas posidonica type strain (IVIA-Po-181(T)).</title>
        <authorList>
            <person name="Lucas-Elio P."/>
            <person name="Goodwin L."/>
            <person name="Woyke T."/>
            <person name="Pitluck S."/>
            <person name="Nolan M."/>
            <person name="Kyrpides N.C."/>
            <person name="Detter J.C."/>
            <person name="Copeland A."/>
            <person name="Lu M."/>
            <person name="Bruce D."/>
            <person name="Detter C."/>
            <person name="Tapia R."/>
            <person name="Han S."/>
            <person name="Land M.L."/>
            <person name="Ivanova N."/>
            <person name="Mikhailova N."/>
            <person name="Johnston A.W."/>
            <person name="Sanchez-Amat A."/>
        </authorList>
    </citation>
    <scope>NUCLEOTIDE SEQUENCE [LARGE SCALE GENOMIC DNA]</scope>
    <source>
        <strain evidence="4">CECT 7376 / NCIMB 14433 / IVIA-Po-181</strain>
    </source>
</reference>
<feature type="transmembrane region" description="Helical" evidence="2">
    <location>
        <begin position="6"/>
        <end position="22"/>
    </location>
</feature>
<evidence type="ECO:0000256" key="2">
    <source>
        <dbReference type="SAM" id="Phobius"/>
    </source>
</evidence>
<evidence type="ECO:0000256" key="1">
    <source>
        <dbReference type="SAM" id="MobiDB-lite"/>
    </source>
</evidence>
<dbReference type="AlphaFoldDB" id="F6CUR5"/>
<dbReference type="HOGENOM" id="CLU_2753127_0_0_6"/>
<keyword evidence="2" id="KW-1133">Transmembrane helix</keyword>
<dbReference type="Proteomes" id="UP000009230">
    <property type="component" value="Chromosome"/>
</dbReference>
<keyword evidence="4" id="KW-1185">Reference proteome</keyword>
<protein>
    <submittedName>
        <fullName evidence="3">Uncharacterized protein</fullName>
    </submittedName>
</protein>
<feature type="region of interest" description="Disordered" evidence="1">
    <location>
        <begin position="50"/>
        <end position="70"/>
    </location>
</feature>
<organism evidence="3 4">
    <name type="scientific">Marinomonas posidonica (strain CECT 7376 / NCIMB 14433 / IVIA-Po-181)</name>
    <dbReference type="NCBI Taxonomy" id="491952"/>
    <lineage>
        <taxon>Bacteria</taxon>
        <taxon>Pseudomonadati</taxon>
        <taxon>Pseudomonadota</taxon>
        <taxon>Gammaproteobacteria</taxon>
        <taxon>Oceanospirillales</taxon>
        <taxon>Oceanospirillaceae</taxon>
        <taxon>Marinomonas</taxon>
    </lineage>
</organism>
<evidence type="ECO:0000313" key="4">
    <source>
        <dbReference type="Proteomes" id="UP000009230"/>
    </source>
</evidence>
<sequence>MIVEMRGLYAFSALFIMLIFAGEVNMKTTLGGILLVGLLMTLSACVFIPPGGPGPNGVPGRVGGSPTLHR</sequence>
<keyword evidence="2" id="KW-0472">Membrane</keyword>
<feature type="compositionally biased region" description="Gly residues" evidence="1">
    <location>
        <begin position="54"/>
        <end position="63"/>
    </location>
</feature>
<accession>F6CUR5</accession>